<sequence>MEPKLTKKQTEQVNAQMEKELRDSRDLEMMKELQAFQEPSGGLIGNLLNNVAGLVVDIGGLVGQLFDDLIPTPPPEPEPGEPCNNIQKSKQSQ</sequence>
<name>A0A521AKI4_9BACL</name>
<gene>
    <name evidence="2" type="ORF">SAMN06264849_101191</name>
</gene>
<evidence type="ECO:0000256" key="1">
    <source>
        <dbReference type="SAM" id="MobiDB-lite"/>
    </source>
</evidence>
<dbReference type="Proteomes" id="UP000315636">
    <property type="component" value="Unassembled WGS sequence"/>
</dbReference>
<reference evidence="2 3" key="1">
    <citation type="submission" date="2017-05" db="EMBL/GenBank/DDBJ databases">
        <authorList>
            <person name="Varghese N."/>
            <person name="Submissions S."/>
        </authorList>
    </citation>
    <scope>NUCLEOTIDE SEQUENCE [LARGE SCALE GENOMIC DNA]</scope>
    <source>
        <strain evidence="2 3">DSM 45474</strain>
    </source>
</reference>
<protein>
    <submittedName>
        <fullName evidence="2">Uncharacterized protein</fullName>
    </submittedName>
</protein>
<dbReference type="RefSeq" id="WP_142503895.1">
    <property type="nucleotide sequence ID" value="NZ_FXTI01000001.1"/>
</dbReference>
<proteinExistence type="predicted"/>
<keyword evidence="3" id="KW-1185">Reference proteome</keyword>
<evidence type="ECO:0000313" key="3">
    <source>
        <dbReference type="Proteomes" id="UP000315636"/>
    </source>
</evidence>
<organism evidence="2 3">
    <name type="scientific">Melghirimyces algeriensis</name>
    <dbReference type="NCBI Taxonomy" id="910412"/>
    <lineage>
        <taxon>Bacteria</taxon>
        <taxon>Bacillati</taxon>
        <taxon>Bacillota</taxon>
        <taxon>Bacilli</taxon>
        <taxon>Bacillales</taxon>
        <taxon>Thermoactinomycetaceae</taxon>
        <taxon>Melghirimyces</taxon>
    </lineage>
</organism>
<feature type="region of interest" description="Disordered" evidence="1">
    <location>
        <begin position="69"/>
        <end position="93"/>
    </location>
</feature>
<feature type="compositionally biased region" description="Polar residues" evidence="1">
    <location>
        <begin position="84"/>
        <end position="93"/>
    </location>
</feature>
<dbReference type="AlphaFoldDB" id="A0A521AKI4"/>
<dbReference type="EMBL" id="FXTI01000001">
    <property type="protein sequence ID" value="SMO35170.1"/>
    <property type="molecule type" value="Genomic_DNA"/>
</dbReference>
<evidence type="ECO:0000313" key="2">
    <source>
        <dbReference type="EMBL" id="SMO35170.1"/>
    </source>
</evidence>
<accession>A0A521AKI4</accession>